<evidence type="ECO:0000313" key="1">
    <source>
        <dbReference type="EMBL" id="KAK2147638.1"/>
    </source>
</evidence>
<proteinExistence type="predicted"/>
<keyword evidence="2" id="KW-1185">Reference proteome</keyword>
<dbReference type="Proteomes" id="UP001208570">
    <property type="component" value="Unassembled WGS sequence"/>
</dbReference>
<name>A0AAD9MXD0_9ANNE</name>
<gene>
    <name evidence="1" type="ORF">LSH36_543g00008</name>
</gene>
<dbReference type="AlphaFoldDB" id="A0AAD9MXD0"/>
<evidence type="ECO:0000313" key="2">
    <source>
        <dbReference type="Proteomes" id="UP001208570"/>
    </source>
</evidence>
<dbReference type="EMBL" id="JAODUP010000543">
    <property type="protein sequence ID" value="KAK2147638.1"/>
    <property type="molecule type" value="Genomic_DNA"/>
</dbReference>
<protein>
    <submittedName>
        <fullName evidence="1">Uncharacterized protein</fullName>
    </submittedName>
</protein>
<accession>A0AAD9MXD0</accession>
<reference evidence="1" key="1">
    <citation type="journal article" date="2023" name="Mol. Biol. Evol.">
        <title>Third-Generation Sequencing Reveals the Adaptive Role of the Epigenome in Three Deep-Sea Polychaetes.</title>
        <authorList>
            <person name="Perez M."/>
            <person name="Aroh O."/>
            <person name="Sun Y."/>
            <person name="Lan Y."/>
            <person name="Juniper S.K."/>
            <person name="Young C.R."/>
            <person name="Angers B."/>
            <person name="Qian P.Y."/>
        </authorList>
    </citation>
    <scope>NUCLEOTIDE SEQUENCE</scope>
    <source>
        <strain evidence="1">P08H-3</strain>
    </source>
</reference>
<organism evidence="1 2">
    <name type="scientific">Paralvinella palmiformis</name>
    <dbReference type="NCBI Taxonomy" id="53620"/>
    <lineage>
        <taxon>Eukaryota</taxon>
        <taxon>Metazoa</taxon>
        <taxon>Spiralia</taxon>
        <taxon>Lophotrochozoa</taxon>
        <taxon>Annelida</taxon>
        <taxon>Polychaeta</taxon>
        <taxon>Sedentaria</taxon>
        <taxon>Canalipalpata</taxon>
        <taxon>Terebellida</taxon>
        <taxon>Terebelliformia</taxon>
        <taxon>Alvinellidae</taxon>
        <taxon>Paralvinella</taxon>
    </lineage>
</organism>
<sequence>MTSNTAAHMEPDWARVPPHVPTYPNPPAYFRQKQAEYYTAPDGQASYQRWWDKWHIEHPDWKDEHYRTDPRTPVMRWRDFQPGTNRPAHIASWNKPPWRQEYRKQGLPVTEATRARGLNRIHVAVNDHKLYQFSNNMTSTQYKKPVTSIYGPLMRENVFGVNTQRNKHGFMGFQDYYF</sequence>
<comment type="caution">
    <text evidence="1">The sequence shown here is derived from an EMBL/GenBank/DDBJ whole genome shotgun (WGS) entry which is preliminary data.</text>
</comment>